<dbReference type="PANTHER" id="PTHR47055">
    <property type="entry name" value="DDE_TNP_1_7 DOMAIN-CONTAINING PROTEIN"/>
    <property type="match status" value="1"/>
</dbReference>
<reference evidence="2" key="1">
    <citation type="journal article" date="2023" name="Insect Mol. Biol.">
        <title>Genome sequencing provides insights into the evolution of gene families encoding plant cell wall-degrading enzymes in longhorned beetles.</title>
        <authorList>
            <person name="Shin N.R."/>
            <person name="Okamura Y."/>
            <person name="Kirsch R."/>
            <person name="Pauchet Y."/>
        </authorList>
    </citation>
    <scope>NUCLEOTIDE SEQUENCE</scope>
    <source>
        <strain evidence="2">AMC_N1</strain>
    </source>
</reference>
<evidence type="ECO:0000313" key="3">
    <source>
        <dbReference type="Proteomes" id="UP001162162"/>
    </source>
</evidence>
<comment type="caution">
    <text evidence="2">The sequence shown here is derived from an EMBL/GenBank/DDBJ whole genome shotgun (WGS) entry which is preliminary data.</text>
</comment>
<proteinExistence type="predicted"/>
<dbReference type="Pfam" id="PF13843">
    <property type="entry name" value="DDE_Tnp_1_7"/>
    <property type="match status" value="1"/>
</dbReference>
<name>A0AAV8YH84_9CUCU</name>
<sequence length="186" mass="22147">MKCAIGILIVTGYNELPGRDFYWDSKMDMKNSMVSDSMRRDIFRQIIKYLHCADNLQPHLQDKMWKLRPLMDLLKSKFIKNWIPEQDLDYDESVTKYFGKHSCKQFIRGKPIKFGYKMWCLNSATGYLVNFDMYQGKNPRANTIYETHFGKCAAPLMCMIDEFPEDMKTLPFKFYFDNLFTNFNLL</sequence>
<dbReference type="AlphaFoldDB" id="A0AAV8YH84"/>
<dbReference type="Proteomes" id="UP001162162">
    <property type="component" value="Unassembled WGS sequence"/>
</dbReference>
<dbReference type="PANTHER" id="PTHR47055:SF3">
    <property type="entry name" value="PHORBOL-ESTER_DAG-TYPE DOMAIN-CONTAINING PROTEIN"/>
    <property type="match status" value="1"/>
</dbReference>
<dbReference type="GO" id="GO:0043565">
    <property type="term" value="F:sequence-specific DNA binding"/>
    <property type="evidence" value="ECO:0007669"/>
    <property type="project" value="TreeGrafter"/>
</dbReference>
<dbReference type="EMBL" id="JAPWTK010000094">
    <property type="protein sequence ID" value="KAJ8950830.1"/>
    <property type="molecule type" value="Genomic_DNA"/>
</dbReference>
<gene>
    <name evidence="2" type="ORF">NQ318_012694</name>
</gene>
<protein>
    <recommendedName>
        <fullName evidence="1">PiggyBac transposable element-derived protein domain-containing protein</fullName>
    </recommendedName>
</protein>
<organism evidence="2 3">
    <name type="scientific">Aromia moschata</name>
    <dbReference type="NCBI Taxonomy" id="1265417"/>
    <lineage>
        <taxon>Eukaryota</taxon>
        <taxon>Metazoa</taxon>
        <taxon>Ecdysozoa</taxon>
        <taxon>Arthropoda</taxon>
        <taxon>Hexapoda</taxon>
        <taxon>Insecta</taxon>
        <taxon>Pterygota</taxon>
        <taxon>Neoptera</taxon>
        <taxon>Endopterygota</taxon>
        <taxon>Coleoptera</taxon>
        <taxon>Polyphaga</taxon>
        <taxon>Cucujiformia</taxon>
        <taxon>Chrysomeloidea</taxon>
        <taxon>Cerambycidae</taxon>
        <taxon>Cerambycinae</taxon>
        <taxon>Callichromatini</taxon>
        <taxon>Aromia</taxon>
    </lineage>
</organism>
<dbReference type="InterPro" id="IPR052638">
    <property type="entry name" value="PiggyBac_TE-derived"/>
</dbReference>
<dbReference type="InterPro" id="IPR029526">
    <property type="entry name" value="PGBD"/>
</dbReference>
<evidence type="ECO:0000313" key="2">
    <source>
        <dbReference type="EMBL" id="KAJ8950830.1"/>
    </source>
</evidence>
<keyword evidence="3" id="KW-1185">Reference proteome</keyword>
<accession>A0AAV8YH84</accession>
<evidence type="ECO:0000259" key="1">
    <source>
        <dbReference type="Pfam" id="PF13843"/>
    </source>
</evidence>
<feature type="domain" description="PiggyBac transposable element-derived protein" evidence="1">
    <location>
        <begin position="1"/>
        <end position="186"/>
    </location>
</feature>